<keyword evidence="9" id="KW-1185">Reference proteome</keyword>
<feature type="transmembrane region" description="Helical" evidence="7">
    <location>
        <begin position="47"/>
        <end position="65"/>
    </location>
</feature>
<proteinExistence type="predicted"/>
<feature type="transmembrane region" description="Helical" evidence="7">
    <location>
        <begin position="266"/>
        <end position="287"/>
    </location>
</feature>
<evidence type="ECO:0000256" key="6">
    <source>
        <dbReference type="ARBA" id="ARBA00023136"/>
    </source>
</evidence>
<dbReference type="Proteomes" id="UP001431217">
    <property type="component" value="Unassembled WGS sequence"/>
</dbReference>
<evidence type="ECO:0000256" key="7">
    <source>
        <dbReference type="SAM" id="Phobius"/>
    </source>
</evidence>
<evidence type="ECO:0000313" key="9">
    <source>
        <dbReference type="Proteomes" id="UP001431217"/>
    </source>
</evidence>
<dbReference type="EMBL" id="JAMBEP010000001">
    <property type="protein sequence ID" value="MCL1633588.1"/>
    <property type="molecule type" value="Genomic_DNA"/>
</dbReference>
<keyword evidence="5 7" id="KW-1133">Transmembrane helix</keyword>
<feature type="transmembrane region" description="Helical" evidence="7">
    <location>
        <begin position="71"/>
        <end position="90"/>
    </location>
</feature>
<protein>
    <submittedName>
        <fullName evidence="8">Lipopolysaccharide biosynthesis protein</fullName>
    </submittedName>
</protein>
<dbReference type="RefSeq" id="WP_249470903.1">
    <property type="nucleotide sequence ID" value="NZ_JAMBEP010000001.1"/>
</dbReference>
<dbReference type="Pfam" id="PF00953">
    <property type="entry name" value="Glycos_transf_4"/>
    <property type="match status" value="1"/>
</dbReference>
<comment type="caution">
    <text evidence="8">The sequence shown here is derived from an EMBL/GenBank/DDBJ whole genome shotgun (WGS) entry which is preliminary data.</text>
</comment>
<feature type="transmembrane region" description="Helical" evidence="7">
    <location>
        <begin position="224"/>
        <end position="245"/>
    </location>
</feature>
<keyword evidence="3" id="KW-0808">Transferase</keyword>
<evidence type="ECO:0000313" key="8">
    <source>
        <dbReference type="EMBL" id="MCL1633588.1"/>
    </source>
</evidence>
<feature type="transmembrane region" description="Helical" evidence="7">
    <location>
        <begin position="6"/>
        <end position="26"/>
    </location>
</feature>
<sequence length="333" mass="35713">MPLAGWLALHFAIGLLGTIAARWYALRARLLDQPGERRSHRAATPRGGGIAIVAAGLAAVAWLWAQDPSRRPWLAGFGVGFALVAAIGWIDDHRPLSPWLRLAVHALAAAALAWGSYSVHGDALMALATFVLSIGLTNVWNFMDGIDGLAASQAALLAAGAAWVLGGSLQWLALALCAACCGFLPLNVPRARIFLGDVGSGALGFAVAALYADLAAARIPGWPLSLLPLSAFLVDAALTLVGRMLRGERWWTPHVMHAYQVSARRWGHVPVTLAYAGWTLIAIALWWSCRDRGTAFITMLLFGWYTLSVLAWRGLRRGRDLAVLGTTNSRNEE</sequence>
<evidence type="ECO:0000256" key="3">
    <source>
        <dbReference type="ARBA" id="ARBA00022679"/>
    </source>
</evidence>
<keyword evidence="4 7" id="KW-0812">Transmembrane</keyword>
<name>A0ABT0MFF9_9GAMM</name>
<feature type="transmembrane region" description="Helical" evidence="7">
    <location>
        <begin position="99"/>
        <end position="117"/>
    </location>
</feature>
<comment type="subcellular location">
    <subcellularLocation>
        <location evidence="1">Cell membrane</location>
        <topology evidence="1">Multi-pass membrane protein</topology>
    </subcellularLocation>
</comment>
<feature type="transmembrane region" description="Helical" evidence="7">
    <location>
        <begin position="171"/>
        <end position="188"/>
    </location>
</feature>
<evidence type="ECO:0000256" key="2">
    <source>
        <dbReference type="ARBA" id="ARBA00022475"/>
    </source>
</evidence>
<gene>
    <name evidence="8" type="ORF">M2650_02865</name>
</gene>
<feature type="transmembrane region" description="Helical" evidence="7">
    <location>
        <begin position="148"/>
        <end position="165"/>
    </location>
</feature>
<keyword evidence="6 7" id="KW-0472">Membrane</keyword>
<feature type="transmembrane region" description="Helical" evidence="7">
    <location>
        <begin position="193"/>
        <end position="212"/>
    </location>
</feature>
<reference evidence="8 9" key="1">
    <citation type="submission" date="2022-05" db="EMBL/GenBank/DDBJ databases">
        <title>Luteimonas sp. SX5, whole genome shotgun sequencing project.</title>
        <authorList>
            <person name="Zhao G."/>
            <person name="Shen L."/>
        </authorList>
    </citation>
    <scope>NUCLEOTIDE SEQUENCE [LARGE SCALE GENOMIC DNA]</scope>
    <source>
        <strain evidence="8 9">SX5</strain>
    </source>
</reference>
<dbReference type="InterPro" id="IPR000715">
    <property type="entry name" value="Glycosyl_transferase_4"/>
</dbReference>
<dbReference type="PANTHER" id="PTHR22926">
    <property type="entry name" value="PHOSPHO-N-ACETYLMURAMOYL-PENTAPEPTIDE-TRANSFERASE"/>
    <property type="match status" value="1"/>
</dbReference>
<feature type="transmembrane region" description="Helical" evidence="7">
    <location>
        <begin position="123"/>
        <end position="141"/>
    </location>
</feature>
<keyword evidence="2" id="KW-1003">Cell membrane</keyword>
<evidence type="ECO:0000256" key="4">
    <source>
        <dbReference type="ARBA" id="ARBA00022692"/>
    </source>
</evidence>
<evidence type="ECO:0000256" key="1">
    <source>
        <dbReference type="ARBA" id="ARBA00004651"/>
    </source>
</evidence>
<accession>A0ABT0MFF9</accession>
<evidence type="ECO:0000256" key="5">
    <source>
        <dbReference type="ARBA" id="ARBA00022989"/>
    </source>
</evidence>
<dbReference type="PANTHER" id="PTHR22926:SF3">
    <property type="entry name" value="UNDECAPRENYL-PHOSPHATE ALPHA-N-ACETYLGLUCOSAMINYL 1-PHOSPHATE TRANSFERASE"/>
    <property type="match status" value="1"/>
</dbReference>
<feature type="transmembrane region" description="Helical" evidence="7">
    <location>
        <begin position="293"/>
        <end position="312"/>
    </location>
</feature>
<organism evidence="8 9">
    <name type="scientific">Luteimonas galliterrae</name>
    <dbReference type="NCBI Taxonomy" id="2940486"/>
    <lineage>
        <taxon>Bacteria</taxon>
        <taxon>Pseudomonadati</taxon>
        <taxon>Pseudomonadota</taxon>
        <taxon>Gammaproteobacteria</taxon>
        <taxon>Lysobacterales</taxon>
        <taxon>Lysobacteraceae</taxon>
        <taxon>Luteimonas</taxon>
    </lineage>
</organism>